<evidence type="ECO:0000313" key="3">
    <source>
        <dbReference type="Proteomes" id="UP000033651"/>
    </source>
</evidence>
<feature type="transmembrane region" description="Helical" evidence="1">
    <location>
        <begin position="73"/>
        <end position="90"/>
    </location>
</feature>
<dbReference type="Proteomes" id="UP000033651">
    <property type="component" value="Unassembled WGS sequence"/>
</dbReference>
<feature type="transmembrane region" description="Helical" evidence="1">
    <location>
        <begin position="178"/>
        <end position="196"/>
    </location>
</feature>
<name>A0A0F3KZ14_9GAMM</name>
<evidence type="ECO:0000256" key="1">
    <source>
        <dbReference type="SAM" id="Phobius"/>
    </source>
</evidence>
<feature type="transmembrane region" description="Helical" evidence="1">
    <location>
        <begin position="110"/>
        <end position="131"/>
    </location>
</feature>
<comment type="caution">
    <text evidence="2">The sequence shown here is derived from an EMBL/GenBank/DDBJ whole genome shotgun (WGS) entry which is preliminary data.</text>
</comment>
<evidence type="ECO:0000313" key="2">
    <source>
        <dbReference type="EMBL" id="KJV36401.1"/>
    </source>
</evidence>
<dbReference type="PATRIC" id="fig|345309.4.peg.3991"/>
<keyword evidence="1" id="KW-0812">Transmembrane</keyword>
<accession>A0A0F3KZ14</accession>
<proteinExistence type="predicted"/>
<dbReference type="EMBL" id="JZRB01000008">
    <property type="protein sequence ID" value="KJV36401.1"/>
    <property type="molecule type" value="Genomic_DNA"/>
</dbReference>
<dbReference type="AlphaFoldDB" id="A0A0F3KZ14"/>
<dbReference type="RefSeq" id="WP_045828375.1">
    <property type="nucleotide sequence ID" value="NZ_JZRB01000008.1"/>
</dbReference>
<protein>
    <submittedName>
        <fullName evidence="2">Uncharacterized protein</fullName>
    </submittedName>
</protein>
<keyword evidence="1" id="KW-0472">Membrane</keyword>
<reference evidence="2 3" key="1">
    <citation type="submission" date="2015-03" db="EMBL/GenBank/DDBJ databases">
        <title>Draft genome sequence of Luteibacter yeojuensis strain SU11.</title>
        <authorList>
            <person name="Sulaiman J."/>
            <person name="Priya K."/>
            <person name="Chan K.-G."/>
        </authorList>
    </citation>
    <scope>NUCLEOTIDE SEQUENCE [LARGE SCALE GENOMIC DNA]</scope>
    <source>
        <strain evidence="2 3">SU11</strain>
    </source>
</reference>
<sequence length="199" mass="21948">MVSAAFVLLAFAAVLNHVLSMMFTERLVRSLGGTPDEDRPYHRYATRALVGAHPVPAGYLNVLCWFLRITTELLFVAFCGLLYVTFSGVQDDSTCAACLLDPTAKTPHFWLGYLGVVSVLAGVNVAGMMVYRADVDKREESGAPLDVRKLRMALRMIFVDEAAPIDRMARIFRGITRWALLVGILCLVGWAALGWHDAL</sequence>
<keyword evidence="3" id="KW-1185">Reference proteome</keyword>
<feature type="transmembrane region" description="Helical" evidence="1">
    <location>
        <begin position="44"/>
        <end position="66"/>
    </location>
</feature>
<dbReference type="OrthoDB" id="9845977at2"/>
<organism evidence="2 3">
    <name type="scientific">Luteibacter yeojuensis</name>
    <dbReference type="NCBI Taxonomy" id="345309"/>
    <lineage>
        <taxon>Bacteria</taxon>
        <taxon>Pseudomonadati</taxon>
        <taxon>Pseudomonadota</taxon>
        <taxon>Gammaproteobacteria</taxon>
        <taxon>Lysobacterales</taxon>
        <taxon>Rhodanobacteraceae</taxon>
        <taxon>Luteibacter</taxon>
    </lineage>
</organism>
<gene>
    <name evidence="2" type="ORF">VI08_04565</name>
</gene>
<keyword evidence="1" id="KW-1133">Transmembrane helix</keyword>